<dbReference type="GO" id="GO:0006814">
    <property type="term" value="P:sodium ion transport"/>
    <property type="evidence" value="ECO:0007669"/>
    <property type="project" value="UniProtKB-KW"/>
</dbReference>
<name>A0ABD2SZZ5_9SOLN</name>
<keyword evidence="10" id="KW-0739">Sodium transport</keyword>
<feature type="domain" description="Cation/H+ exchanger transmembrane" evidence="14">
    <location>
        <begin position="19"/>
        <end position="276"/>
    </location>
</feature>
<feature type="transmembrane region" description="Helical" evidence="13">
    <location>
        <begin position="93"/>
        <end position="115"/>
    </location>
</feature>
<dbReference type="PANTHER" id="PTHR10110:SF117">
    <property type="entry name" value="SODIUM_HYDROGEN EXCHANGER 2"/>
    <property type="match status" value="1"/>
</dbReference>
<evidence type="ECO:0000256" key="2">
    <source>
        <dbReference type="ARBA" id="ARBA00022448"/>
    </source>
</evidence>
<evidence type="ECO:0000256" key="3">
    <source>
        <dbReference type="ARBA" id="ARBA00022538"/>
    </source>
</evidence>
<evidence type="ECO:0000256" key="4">
    <source>
        <dbReference type="ARBA" id="ARBA00022692"/>
    </source>
</evidence>
<evidence type="ECO:0000256" key="6">
    <source>
        <dbReference type="ARBA" id="ARBA00022989"/>
    </source>
</evidence>
<keyword evidence="16" id="KW-1185">Reference proteome</keyword>
<proteinExistence type="predicted"/>
<dbReference type="Gene3D" id="6.10.140.1330">
    <property type="match status" value="1"/>
</dbReference>
<evidence type="ECO:0000256" key="11">
    <source>
        <dbReference type="ARBA" id="ARBA00047524"/>
    </source>
</evidence>
<keyword evidence="6 13" id="KW-1133">Transmembrane helix</keyword>
<dbReference type="InterPro" id="IPR018422">
    <property type="entry name" value="Cation/H_exchanger_CPA1"/>
</dbReference>
<evidence type="ECO:0000256" key="7">
    <source>
        <dbReference type="ARBA" id="ARBA00023053"/>
    </source>
</evidence>
<dbReference type="InterPro" id="IPR006153">
    <property type="entry name" value="Cation/H_exchanger_TM"/>
</dbReference>
<comment type="caution">
    <text evidence="15">The sequence shown here is derived from an EMBL/GenBank/DDBJ whole genome shotgun (WGS) entry which is preliminary data.</text>
</comment>
<comment type="catalytic activity">
    <reaction evidence="11">
        <text>Na(+)(in) + H(+)(out) = Na(+)(out) + H(+)(in)</text>
        <dbReference type="Rhea" id="RHEA:29419"/>
        <dbReference type="ChEBI" id="CHEBI:15378"/>
        <dbReference type="ChEBI" id="CHEBI:29101"/>
    </reaction>
</comment>
<organism evidence="15 16">
    <name type="scientific">Solanum stoloniferum</name>
    <dbReference type="NCBI Taxonomy" id="62892"/>
    <lineage>
        <taxon>Eukaryota</taxon>
        <taxon>Viridiplantae</taxon>
        <taxon>Streptophyta</taxon>
        <taxon>Embryophyta</taxon>
        <taxon>Tracheophyta</taxon>
        <taxon>Spermatophyta</taxon>
        <taxon>Magnoliopsida</taxon>
        <taxon>eudicotyledons</taxon>
        <taxon>Gunneridae</taxon>
        <taxon>Pentapetalae</taxon>
        <taxon>asterids</taxon>
        <taxon>lamiids</taxon>
        <taxon>Solanales</taxon>
        <taxon>Solanaceae</taxon>
        <taxon>Solanoideae</taxon>
        <taxon>Solaneae</taxon>
        <taxon>Solanum</taxon>
    </lineage>
</organism>
<evidence type="ECO:0000256" key="8">
    <source>
        <dbReference type="ARBA" id="ARBA00023065"/>
    </source>
</evidence>
<evidence type="ECO:0000256" key="10">
    <source>
        <dbReference type="ARBA" id="ARBA00023201"/>
    </source>
</evidence>
<feature type="transmembrane region" description="Helical" evidence="13">
    <location>
        <begin position="262"/>
        <end position="282"/>
    </location>
</feature>
<evidence type="ECO:0000256" key="12">
    <source>
        <dbReference type="ARBA" id="ARBA00047912"/>
    </source>
</evidence>
<keyword evidence="7" id="KW-0915">Sodium</keyword>
<evidence type="ECO:0000256" key="5">
    <source>
        <dbReference type="ARBA" id="ARBA00022958"/>
    </source>
</evidence>
<dbReference type="GO" id="GO:0006813">
    <property type="term" value="P:potassium ion transport"/>
    <property type="evidence" value="ECO:0007669"/>
    <property type="project" value="UniProtKB-KW"/>
</dbReference>
<evidence type="ECO:0000259" key="14">
    <source>
        <dbReference type="Pfam" id="PF00999"/>
    </source>
</evidence>
<feature type="transmembrane region" description="Helical" evidence="13">
    <location>
        <begin position="136"/>
        <end position="161"/>
    </location>
</feature>
<comment type="catalytic activity">
    <reaction evidence="12">
        <text>K(+)(in) + H(+)(out) = K(+)(out) + H(+)(in)</text>
        <dbReference type="Rhea" id="RHEA:29467"/>
        <dbReference type="ChEBI" id="CHEBI:15378"/>
        <dbReference type="ChEBI" id="CHEBI:29103"/>
    </reaction>
</comment>
<dbReference type="EMBL" id="JBJKTR010000013">
    <property type="protein sequence ID" value="KAL3349477.1"/>
    <property type="molecule type" value="Genomic_DNA"/>
</dbReference>
<keyword evidence="2" id="KW-0813">Transport</keyword>
<keyword evidence="9 13" id="KW-0472">Membrane</keyword>
<feature type="transmembrane region" description="Helical" evidence="13">
    <location>
        <begin position="181"/>
        <end position="201"/>
    </location>
</feature>
<reference evidence="15 16" key="1">
    <citation type="submission" date="2024-05" db="EMBL/GenBank/DDBJ databases">
        <title>De novo assembly of an allotetraploid wild potato.</title>
        <authorList>
            <person name="Hosaka A.J."/>
        </authorList>
    </citation>
    <scope>NUCLEOTIDE SEQUENCE [LARGE SCALE GENOMIC DNA]</scope>
    <source>
        <tissue evidence="15">Young leaves</tissue>
    </source>
</reference>
<accession>A0ABD2SZZ5</accession>
<evidence type="ECO:0000313" key="15">
    <source>
        <dbReference type="EMBL" id="KAL3349478.1"/>
    </source>
</evidence>
<evidence type="ECO:0000313" key="16">
    <source>
        <dbReference type="Proteomes" id="UP001627284"/>
    </source>
</evidence>
<dbReference type="AlphaFoldDB" id="A0ABD2SZZ5"/>
<evidence type="ECO:0000256" key="1">
    <source>
        <dbReference type="ARBA" id="ARBA00004141"/>
    </source>
</evidence>
<dbReference type="Pfam" id="PF00999">
    <property type="entry name" value="Na_H_Exchanger"/>
    <property type="match status" value="1"/>
</dbReference>
<gene>
    <name evidence="15" type="ORF">AABB24_022543</name>
</gene>
<feature type="transmembrane region" description="Helical" evidence="13">
    <location>
        <begin position="222"/>
        <end position="242"/>
    </location>
</feature>
<keyword evidence="4 13" id="KW-0812">Transmembrane</keyword>
<dbReference type="GO" id="GO:0016020">
    <property type="term" value="C:membrane"/>
    <property type="evidence" value="ECO:0007669"/>
    <property type="project" value="UniProtKB-SubCell"/>
</dbReference>
<evidence type="ECO:0000256" key="9">
    <source>
        <dbReference type="ARBA" id="ARBA00023136"/>
    </source>
</evidence>
<keyword evidence="3" id="KW-0633">Potassium transport</keyword>
<keyword evidence="5" id="KW-0630">Potassium</keyword>
<dbReference type="Proteomes" id="UP001627284">
    <property type="component" value="Unassembled WGS sequence"/>
</dbReference>
<protein>
    <recommendedName>
        <fullName evidence="14">Cation/H+ exchanger transmembrane domain-containing protein</fullName>
    </recommendedName>
</protein>
<keyword evidence="8" id="KW-0406">Ion transport</keyword>
<dbReference type="EMBL" id="JBJKTR010000013">
    <property type="protein sequence ID" value="KAL3349478.1"/>
    <property type="molecule type" value="Genomic_DNA"/>
</dbReference>
<dbReference type="PANTHER" id="PTHR10110">
    <property type="entry name" value="SODIUM/HYDROGEN EXCHANGER"/>
    <property type="match status" value="1"/>
</dbReference>
<evidence type="ECO:0000256" key="13">
    <source>
        <dbReference type="SAM" id="Phobius"/>
    </source>
</evidence>
<comment type="subcellular location">
    <subcellularLocation>
        <location evidence="1">Membrane</location>
        <topology evidence="1">Multi-pass membrane protein</topology>
    </subcellularLocation>
</comment>
<sequence length="283" mass="31564">MSLLFGAIQTFKKLDIEFLDIGDYLAIGAIFAATDSVCTLQVLHQDETPLLYSLVFGEGVVNDATSVVLFNAIQNFDLTSVNLSIALSFLGNFFYLFLASTLLGAGTGLLSAYIIKKLYFGRHSTDREVALMMLMAYLSYMLAELFYLSGILTVFFCGIVMSHYTWHNVTESSRVTTRHAFATLSFLAETFLFLYVGMDALDIEKWKFVSGRPGLSISVSSILMGLILLGRAAFVFPLSFLSNLMKKSSEEKITFRQQVCSGLIKFFLIISLVWISVLTLFCR</sequence>